<name>A0A8J8B7J6_9RHOB</name>
<reference evidence="1" key="1">
    <citation type="submission" date="2021-04" db="EMBL/GenBank/DDBJ databases">
        <authorList>
            <person name="Yoon J."/>
        </authorList>
    </citation>
    <scope>NUCLEOTIDE SEQUENCE</scope>
    <source>
        <strain evidence="1">KMU-90</strain>
    </source>
</reference>
<proteinExistence type="predicted"/>
<dbReference type="CDD" id="cd03128">
    <property type="entry name" value="GAT_1"/>
    <property type="match status" value="1"/>
</dbReference>
<evidence type="ECO:0000313" key="1">
    <source>
        <dbReference type="EMBL" id="MBS0124487.1"/>
    </source>
</evidence>
<dbReference type="NCBIfam" id="NF047509">
    <property type="entry name" value="Rv3131_FMN_oxido"/>
    <property type="match status" value="1"/>
</dbReference>
<dbReference type="PROSITE" id="PS51318">
    <property type="entry name" value="TAT"/>
    <property type="match status" value="1"/>
</dbReference>
<comment type="caution">
    <text evidence="1">The sequence shown here is derived from an EMBL/GenBank/DDBJ whole genome shotgun (WGS) entry which is preliminary data.</text>
</comment>
<dbReference type="AlphaFoldDB" id="A0A8J8B7J6"/>
<evidence type="ECO:0000313" key="2">
    <source>
        <dbReference type="Proteomes" id="UP000681356"/>
    </source>
</evidence>
<accession>A0A8J8B7J6</accession>
<protein>
    <submittedName>
        <fullName evidence="1">Tat pathway signal protein</fullName>
    </submittedName>
</protein>
<dbReference type="InterPro" id="IPR000415">
    <property type="entry name" value="Nitroreductase-like"/>
</dbReference>
<sequence length="363" mass="38552">MILLSRRTLVGAGLVAAGAGAVGYAAWPRMDGYLEAVERQRRALAADPELAEFVRMATLAANGHNTQPWTFRLDGSGLAILPDTARRTPVADPDDHHLFVSLGCAAENLVIAAAAHGRAAEVAIGDGAAPGIDIALRQAAPAPGALHDAIPLRQSTRSVYDGAPVSASELALLTEAAREAGVSVQVFTESADRDAILDLVIAGNEAQMDDPDWVQELLDWLRFSPARALATGDGLFSACSGNPVLPEWLGPRLFKAVFSKASETDKYRDHVRSSAGIAVFVADRPDPAHWIAVGRSFERFALQATALGIRTAHLNQPVEVPPIREEFARWLGIPGARPDLVIRFGRAPALPMSARRPVAAVLA</sequence>
<dbReference type="Proteomes" id="UP000681356">
    <property type="component" value="Unassembled WGS sequence"/>
</dbReference>
<dbReference type="InterPro" id="IPR006311">
    <property type="entry name" value="TAT_signal"/>
</dbReference>
<organism evidence="1 2">
    <name type="scientific">Thetidibacter halocola</name>
    <dbReference type="NCBI Taxonomy" id="2827239"/>
    <lineage>
        <taxon>Bacteria</taxon>
        <taxon>Pseudomonadati</taxon>
        <taxon>Pseudomonadota</taxon>
        <taxon>Alphaproteobacteria</taxon>
        <taxon>Rhodobacterales</taxon>
        <taxon>Roseobacteraceae</taxon>
        <taxon>Thetidibacter</taxon>
    </lineage>
</organism>
<keyword evidence="2" id="KW-1185">Reference proteome</keyword>
<dbReference type="Gene3D" id="3.40.109.10">
    <property type="entry name" value="NADH Oxidase"/>
    <property type="match status" value="1"/>
</dbReference>
<dbReference type="EMBL" id="JAGTUU010000004">
    <property type="protein sequence ID" value="MBS0124487.1"/>
    <property type="molecule type" value="Genomic_DNA"/>
</dbReference>
<gene>
    <name evidence="1" type="ORF">KB874_10100</name>
</gene>
<dbReference type="SUPFAM" id="SSF55469">
    <property type="entry name" value="FMN-dependent nitroreductase-like"/>
    <property type="match status" value="2"/>
</dbReference>
<dbReference type="GO" id="GO:0016491">
    <property type="term" value="F:oxidoreductase activity"/>
    <property type="evidence" value="ECO:0007669"/>
    <property type="project" value="InterPro"/>
</dbReference>